<keyword evidence="4" id="KW-1185">Reference proteome</keyword>
<gene>
    <name evidence="3" type="ORF">HETSPECPRED_005338</name>
</gene>
<feature type="region of interest" description="Disordered" evidence="1">
    <location>
        <begin position="68"/>
        <end position="92"/>
    </location>
</feature>
<evidence type="ECO:0000313" key="4">
    <source>
        <dbReference type="Proteomes" id="UP000664521"/>
    </source>
</evidence>
<sequence length="616" mass="69846">MASSSDSNTPIENAPRGLDRATFKVYEQAERHIAATLQASGWVEEADSIDGHGIASLPRRFRAKAKTKANELFHPTRKNKTPPSSPAAPCLAPRPSDIMDDDRLYNDVPEHKGLQAKDLIHNPISTVQSALHSASGAKVAQVMDNEVIAHGANVGLVRAWDKLGSAQNEEEKYDAKVEIEDLKKERQDSYVRWTMDRHVLKIRQDPPRVLERPRRDAYRKVDKEGRIEMQWADYGRQLVRFYAEQYCDQHIDENPPLPPANEEKINTSIERLLMTSTAYQTALMSVRSIYRWDDPNKTAAYCSAYFLLLIVGYLGSGIISYMLWLVLYRWYDPPTEETLREDIKRSEDTQQTALNLTQLMEQHGSRGWVDAVIQKMGPSSILQLEDTADALEIIRNFYEWRDPPRTARVLGVLIACLLVFTLCPLWLLVRGAQSCVGVMFFGIFPISSHRPQFRHFVSPFKWAFWGISTDAEWAISRVQMEARQTIEAMRSGRVGGKDIKNIPSNPQADNDDDGAEELEIHIGRTHCTTKDQQGHLHHGHLSVSSSRVMFETAIRSRTLWALKWNDVSTVSKAGTEDGLCFEVGVEDKYSVEALKGRDELFTQIIGYSGLSWQVSD</sequence>
<reference evidence="3" key="1">
    <citation type="submission" date="2021-03" db="EMBL/GenBank/DDBJ databases">
        <authorList>
            <person name="Tagirdzhanova G."/>
        </authorList>
    </citation>
    <scope>NUCLEOTIDE SEQUENCE</scope>
</reference>
<evidence type="ECO:0000256" key="2">
    <source>
        <dbReference type="SAM" id="Phobius"/>
    </source>
</evidence>
<keyword evidence="2" id="KW-0812">Transmembrane</keyword>
<name>A0A8H3FFE4_9LECA</name>
<dbReference type="InterPro" id="IPR037847">
    <property type="entry name" value="GRAMDC4"/>
</dbReference>
<proteinExistence type="predicted"/>
<dbReference type="AlphaFoldDB" id="A0A8H3FFE4"/>
<dbReference type="Proteomes" id="UP000664521">
    <property type="component" value="Unassembled WGS sequence"/>
</dbReference>
<keyword evidence="2" id="KW-0472">Membrane</keyword>
<dbReference type="PANTHER" id="PTHR37402">
    <property type="entry name" value="GRAM DOMAIN-CONTAINING PROTEIN 4"/>
    <property type="match status" value="1"/>
</dbReference>
<protein>
    <submittedName>
        <fullName evidence="3">Uncharacterized protein</fullName>
    </submittedName>
</protein>
<accession>A0A8H3FFE4</accession>
<evidence type="ECO:0000313" key="3">
    <source>
        <dbReference type="EMBL" id="CAF9923493.1"/>
    </source>
</evidence>
<keyword evidence="2" id="KW-1133">Transmembrane helix</keyword>
<evidence type="ECO:0000256" key="1">
    <source>
        <dbReference type="SAM" id="MobiDB-lite"/>
    </source>
</evidence>
<comment type="caution">
    <text evidence="3">The sequence shown here is derived from an EMBL/GenBank/DDBJ whole genome shotgun (WGS) entry which is preliminary data.</text>
</comment>
<dbReference type="OrthoDB" id="1708389at2759"/>
<dbReference type="GO" id="GO:0006915">
    <property type="term" value="P:apoptotic process"/>
    <property type="evidence" value="ECO:0007669"/>
    <property type="project" value="InterPro"/>
</dbReference>
<organism evidence="3 4">
    <name type="scientific">Heterodermia speciosa</name>
    <dbReference type="NCBI Taxonomy" id="116794"/>
    <lineage>
        <taxon>Eukaryota</taxon>
        <taxon>Fungi</taxon>
        <taxon>Dikarya</taxon>
        <taxon>Ascomycota</taxon>
        <taxon>Pezizomycotina</taxon>
        <taxon>Lecanoromycetes</taxon>
        <taxon>OSLEUM clade</taxon>
        <taxon>Lecanoromycetidae</taxon>
        <taxon>Caliciales</taxon>
        <taxon>Physciaceae</taxon>
        <taxon>Heterodermia</taxon>
    </lineage>
</organism>
<feature type="transmembrane region" description="Helical" evidence="2">
    <location>
        <begin position="304"/>
        <end position="327"/>
    </location>
</feature>
<dbReference type="EMBL" id="CAJPDS010000033">
    <property type="protein sequence ID" value="CAF9923493.1"/>
    <property type="molecule type" value="Genomic_DNA"/>
</dbReference>
<feature type="transmembrane region" description="Helical" evidence="2">
    <location>
        <begin position="409"/>
        <end position="429"/>
    </location>
</feature>
<dbReference type="PANTHER" id="PTHR37402:SF1">
    <property type="entry name" value="GRAM DOMAIN-CONTAINING PROTEIN 4"/>
    <property type="match status" value="1"/>
</dbReference>